<dbReference type="GO" id="GO:0006508">
    <property type="term" value="P:proteolysis"/>
    <property type="evidence" value="ECO:0007669"/>
    <property type="project" value="InterPro"/>
</dbReference>
<proteinExistence type="predicted"/>
<dbReference type="Pfam" id="PF00089">
    <property type="entry name" value="Trypsin"/>
    <property type="match status" value="1"/>
</dbReference>
<dbReference type="GO" id="GO:0004252">
    <property type="term" value="F:serine-type endopeptidase activity"/>
    <property type="evidence" value="ECO:0007669"/>
    <property type="project" value="InterPro"/>
</dbReference>
<sequence>MEKMPSFLAFLAPFTQFHTKNVEKIGFSKTVVILGRKCAYGDHRCWLSESAYKIKQGYIHHRYNYNAISYDLALIELERDVTPEHGKPICMPDVQEVLLNPLMSAGYGYIPTPKDSNPLQMVRYKQHTEDGHRITAFAPDQSLCP</sequence>
<dbReference type="InterPro" id="IPR001254">
    <property type="entry name" value="Trypsin_dom"/>
</dbReference>
<comment type="caution">
    <text evidence="2">The sequence shown here is derived from an EMBL/GenBank/DDBJ whole genome shotgun (WGS) entry which is preliminary data.</text>
</comment>
<dbReference type="SUPFAM" id="SSF50494">
    <property type="entry name" value="Trypsin-like serine proteases"/>
    <property type="match status" value="1"/>
</dbReference>
<evidence type="ECO:0000313" key="3">
    <source>
        <dbReference type="Proteomes" id="UP000024635"/>
    </source>
</evidence>
<gene>
    <name evidence="2" type="primary">Acey_s1511.g3905</name>
    <name evidence="2" type="ORF">Y032_1511g3905</name>
</gene>
<evidence type="ECO:0000259" key="1">
    <source>
        <dbReference type="Pfam" id="PF00089"/>
    </source>
</evidence>
<dbReference type="AlphaFoldDB" id="A0A016W6V8"/>
<keyword evidence="3" id="KW-1185">Reference proteome</keyword>
<evidence type="ECO:0000313" key="2">
    <source>
        <dbReference type="EMBL" id="EYC34743.1"/>
    </source>
</evidence>
<dbReference type="InterPro" id="IPR009003">
    <property type="entry name" value="Peptidase_S1_PA"/>
</dbReference>
<name>A0A016W6V8_9BILA</name>
<dbReference type="Gene3D" id="2.40.10.10">
    <property type="entry name" value="Trypsin-like serine proteases"/>
    <property type="match status" value="1"/>
</dbReference>
<organism evidence="2 3">
    <name type="scientific">Ancylostoma ceylanicum</name>
    <dbReference type="NCBI Taxonomy" id="53326"/>
    <lineage>
        <taxon>Eukaryota</taxon>
        <taxon>Metazoa</taxon>
        <taxon>Ecdysozoa</taxon>
        <taxon>Nematoda</taxon>
        <taxon>Chromadorea</taxon>
        <taxon>Rhabditida</taxon>
        <taxon>Rhabditina</taxon>
        <taxon>Rhabditomorpha</taxon>
        <taxon>Strongyloidea</taxon>
        <taxon>Ancylostomatidae</taxon>
        <taxon>Ancylostomatinae</taxon>
        <taxon>Ancylostoma</taxon>
    </lineage>
</organism>
<protein>
    <recommendedName>
        <fullName evidence="1">Peptidase S1 domain-containing protein</fullName>
    </recommendedName>
</protein>
<feature type="domain" description="Peptidase S1" evidence="1">
    <location>
        <begin position="50"/>
        <end position="124"/>
    </location>
</feature>
<dbReference type="EMBL" id="JARK01001110">
    <property type="protein sequence ID" value="EYC34743.1"/>
    <property type="molecule type" value="Genomic_DNA"/>
</dbReference>
<reference evidence="3" key="1">
    <citation type="journal article" date="2015" name="Nat. Genet.">
        <title>The genome and transcriptome of the zoonotic hookworm Ancylostoma ceylanicum identify infection-specific gene families.</title>
        <authorList>
            <person name="Schwarz E.M."/>
            <person name="Hu Y."/>
            <person name="Antoshechkin I."/>
            <person name="Miller M.M."/>
            <person name="Sternberg P.W."/>
            <person name="Aroian R.V."/>
        </authorList>
    </citation>
    <scope>NUCLEOTIDE SEQUENCE</scope>
    <source>
        <strain evidence="3">HY135</strain>
    </source>
</reference>
<dbReference type="OrthoDB" id="5874784at2759"/>
<dbReference type="Proteomes" id="UP000024635">
    <property type="component" value="Unassembled WGS sequence"/>
</dbReference>
<feature type="non-terminal residue" evidence="2">
    <location>
        <position position="1"/>
    </location>
</feature>
<dbReference type="InterPro" id="IPR043504">
    <property type="entry name" value="Peptidase_S1_PA_chymotrypsin"/>
</dbReference>
<accession>A0A016W6V8</accession>